<dbReference type="PANTHER" id="PTHR22550:SF5">
    <property type="entry name" value="LEUCINE ZIPPER PROTEIN 4"/>
    <property type="match status" value="1"/>
</dbReference>
<accession>A0A1G4S8K4</accession>
<dbReference type="Pfam" id="PF03323">
    <property type="entry name" value="GerA"/>
    <property type="match status" value="1"/>
</dbReference>
<sequence length="550" mass="60700">MQLFFRRNKSMNRSPAPQQNNQQEGGNNASGKGNSPSDGGKPLDSALQNNLEAIRCQFGNSSDLIVRMIDAGPSAAVQCAFVYIRGLVDSQFVFRFIDSFLAEAEKNELVDSIQATTTMDWVLRHIPVTVGDIRVGNQLQTLYSSLLTGQTVLLIDGCREALSVNTSGGEYRSVSEPTSQTVVRGPQEGFTESVHTNIAMIRRKIKNSNVRVESKQIGRVTQTEVCIMYIHGIVTEDILRRVRDRLAQIDIDGILESNYIEEFIQDSKYSVFPTVNNSERPDVIAGALLEGRVAILIDGTPFVLTVPAVFTQFLQAAEDYYHRSDYGLIRMLRYLALVISLLAPSLYIAITTFHQEMIPTTLLISLAGQREGIPFPALIEALMMEVTFELLREAGIRMPRAVGTAISIVGALVLGTAAVDAGLVSPAMVIVVSITAIAGFIFPSFELGISVRVLRFVFMGLGASFGIFGIIVGLVVLVLHMSHLSSFGIPYLSPMAPFRLSDQKDAIVRVPWWQMYTRPDSYHPLNQQRVSKESDPKHAMQHNQGEQTQK</sequence>
<keyword evidence="4" id="KW-1133">Transmembrane helix</keyword>
<name>A0A1G4S8K4_9BACL</name>
<evidence type="ECO:0000313" key="5">
    <source>
        <dbReference type="EMBL" id="SCW65341.1"/>
    </source>
</evidence>
<dbReference type="AlphaFoldDB" id="A0A1G4S8K4"/>
<feature type="region of interest" description="Disordered" evidence="3">
    <location>
        <begin position="7"/>
        <end position="44"/>
    </location>
</feature>
<organism evidence="5 6">
    <name type="scientific">Paenibacillus tianmuensis</name>
    <dbReference type="NCBI Taxonomy" id="624147"/>
    <lineage>
        <taxon>Bacteria</taxon>
        <taxon>Bacillati</taxon>
        <taxon>Bacillota</taxon>
        <taxon>Bacilli</taxon>
        <taxon>Bacillales</taxon>
        <taxon>Paenibacillaceae</taxon>
        <taxon>Paenibacillus</taxon>
    </lineage>
</organism>
<feature type="transmembrane region" description="Helical" evidence="4">
    <location>
        <begin position="454"/>
        <end position="479"/>
    </location>
</feature>
<feature type="transmembrane region" description="Helical" evidence="4">
    <location>
        <begin position="332"/>
        <end position="353"/>
    </location>
</feature>
<reference evidence="6" key="1">
    <citation type="submission" date="2016-10" db="EMBL/GenBank/DDBJ databases">
        <authorList>
            <person name="Varghese N."/>
            <person name="Submissions S."/>
        </authorList>
    </citation>
    <scope>NUCLEOTIDE SEQUENCE [LARGE SCALE GENOMIC DNA]</scope>
    <source>
        <strain evidence="6">CGMCC 1.8946</strain>
    </source>
</reference>
<feature type="transmembrane region" description="Helical" evidence="4">
    <location>
        <begin position="423"/>
        <end position="442"/>
    </location>
</feature>
<dbReference type="GO" id="GO:0009847">
    <property type="term" value="P:spore germination"/>
    <property type="evidence" value="ECO:0007669"/>
    <property type="project" value="InterPro"/>
</dbReference>
<evidence type="ECO:0000313" key="6">
    <source>
        <dbReference type="Proteomes" id="UP000198601"/>
    </source>
</evidence>
<dbReference type="InterPro" id="IPR050768">
    <property type="entry name" value="UPF0353/GerABKA_families"/>
</dbReference>
<keyword evidence="2 4" id="KW-0472">Membrane</keyword>
<dbReference type="EMBL" id="FMTT01000024">
    <property type="protein sequence ID" value="SCW65341.1"/>
    <property type="molecule type" value="Genomic_DNA"/>
</dbReference>
<evidence type="ECO:0000256" key="3">
    <source>
        <dbReference type="SAM" id="MobiDB-lite"/>
    </source>
</evidence>
<dbReference type="PIRSF" id="PIRSF005690">
    <property type="entry name" value="GerBA"/>
    <property type="match status" value="1"/>
</dbReference>
<keyword evidence="6" id="KW-1185">Reference proteome</keyword>
<keyword evidence="4" id="KW-0812">Transmembrane</keyword>
<feature type="transmembrane region" description="Helical" evidence="4">
    <location>
        <begin position="398"/>
        <end position="417"/>
    </location>
</feature>
<dbReference type="OrthoDB" id="1726708at2"/>
<gene>
    <name evidence="5" type="ORF">SAMN04487970_102474</name>
</gene>
<feature type="region of interest" description="Disordered" evidence="3">
    <location>
        <begin position="527"/>
        <end position="550"/>
    </location>
</feature>
<evidence type="ECO:0000256" key="1">
    <source>
        <dbReference type="ARBA" id="ARBA00005278"/>
    </source>
</evidence>
<feature type="compositionally biased region" description="Polar residues" evidence="3">
    <location>
        <begin position="541"/>
        <end position="550"/>
    </location>
</feature>
<dbReference type="GO" id="GO:0016020">
    <property type="term" value="C:membrane"/>
    <property type="evidence" value="ECO:0007669"/>
    <property type="project" value="InterPro"/>
</dbReference>
<feature type="compositionally biased region" description="Low complexity" evidence="3">
    <location>
        <begin position="18"/>
        <end position="27"/>
    </location>
</feature>
<dbReference type="InterPro" id="IPR004995">
    <property type="entry name" value="Spore_Ger"/>
</dbReference>
<protein>
    <submittedName>
        <fullName evidence="5">Spore germination protein KA</fullName>
    </submittedName>
</protein>
<evidence type="ECO:0000256" key="2">
    <source>
        <dbReference type="ARBA" id="ARBA00023136"/>
    </source>
</evidence>
<comment type="similarity">
    <text evidence="1">Belongs to the GerABKA family.</text>
</comment>
<dbReference type="PANTHER" id="PTHR22550">
    <property type="entry name" value="SPORE GERMINATION PROTEIN"/>
    <property type="match status" value="1"/>
</dbReference>
<dbReference type="Proteomes" id="UP000198601">
    <property type="component" value="Unassembled WGS sequence"/>
</dbReference>
<dbReference type="STRING" id="624147.SAMN04487970_102474"/>
<evidence type="ECO:0000256" key="4">
    <source>
        <dbReference type="SAM" id="Phobius"/>
    </source>
</evidence>
<proteinExistence type="inferred from homology"/>